<evidence type="ECO:0000313" key="5">
    <source>
        <dbReference type="Proteomes" id="UP000279284"/>
    </source>
</evidence>
<feature type="transmembrane region" description="Helical" evidence="2">
    <location>
        <begin position="136"/>
        <end position="158"/>
    </location>
</feature>
<dbReference type="CDD" id="cd06971">
    <property type="entry name" value="PgpA"/>
    <property type="match status" value="1"/>
</dbReference>
<keyword evidence="1" id="KW-0595">Phospholipid degradation</keyword>
<dbReference type="GO" id="GO:0005886">
    <property type="term" value="C:plasma membrane"/>
    <property type="evidence" value="ECO:0007669"/>
    <property type="project" value="UniProtKB-SubCell"/>
</dbReference>
<feature type="transmembrane region" description="Helical" evidence="2">
    <location>
        <begin position="92"/>
        <end position="116"/>
    </location>
</feature>
<dbReference type="Pfam" id="PF04608">
    <property type="entry name" value="PgpA"/>
    <property type="match status" value="1"/>
</dbReference>
<evidence type="ECO:0000313" key="4">
    <source>
        <dbReference type="EMBL" id="VEF01431.1"/>
    </source>
</evidence>
<dbReference type="GO" id="GO:0009395">
    <property type="term" value="P:phospholipid catabolic process"/>
    <property type="evidence" value="ECO:0007669"/>
    <property type="project" value="UniProtKB-KW"/>
</dbReference>
<dbReference type="EC" id="3.1.3.27" evidence="1"/>
<keyword evidence="5" id="KW-1185">Reference proteome</keyword>
<accession>A0A448D8F6</accession>
<keyword evidence="1" id="KW-0442">Lipid degradation</keyword>
<dbReference type="PANTHER" id="PTHR36305">
    <property type="entry name" value="PHOSPHATIDYLGLYCEROPHOSPHATASE A"/>
    <property type="match status" value="1"/>
</dbReference>
<feature type="domain" description="YutG/PgpA" evidence="3">
    <location>
        <begin position="20"/>
        <end position="158"/>
    </location>
</feature>
<organism evidence="4 5">
    <name type="scientific">Neisseria canis</name>
    <dbReference type="NCBI Taxonomy" id="493"/>
    <lineage>
        <taxon>Bacteria</taxon>
        <taxon>Pseudomonadati</taxon>
        <taxon>Pseudomonadota</taxon>
        <taxon>Betaproteobacteria</taxon>
        <taxon>Neisseriales</taxon>
        <taxon>Neisseriaceae</taxon>
        <taxon>Neisseria</taxon>
    </lineage>
</organism>
<dbReference type="EMBL" id="LR134313">
    <property type="protein sequence ID" value="VEF01431.1"/>
    <property type="molecule type" value="Genomic_DNA"/>
</dbReference>
<dbReference type="InterPro" id="IPR007686">
    <property type="entry name" value="YutG/PgpA"/>
</dbReference>
<dbReference type="UniPathway" id="UPA00084">
    <property type="reaction ID" value="UER00504"/>
</dbReference>
<name>A0A448D8F6_9NEIS</name>
<keyword evidence="1" id="KW-0997">Cell inner membrane</keyword>
<dbReference type="GO" id="GO:0006655">
    <property type="term" value="P:phosphatidylglycerol biosynthetic process"/>
    <property type="evidence" value="ECO:0007669"/>
    <property type="project" value="UniProtKB-UniPathway"/>
</dbReference>
<sequence>MAEFKPSLRWLLQRPVCFVGFGFGTGLAPFMPGTFGTLPALPMAYLLMALGWSAIGLSLLCLLLFVLGIWICNVTERALGIQDYGGIVWDEIVAMMLVLAWVPSSWGWWLAAFVVFRLFDMLKPWPIKWFDRRVHGGFGIMLDDVIAAMFAILVLQIARMMMPV</sequence>
<comment type="function">
    <text evidence="1">Lipid phosphatase which dephosphorylates phosphatidylglycerophosphate (PGP) to phosphatidylglycerol (PG).</text>
</comment>
<comment type="pathway">
    <text evidence="1">Phospholipid metabolism; phosphatidylglycerol biosynthesis; phosphatidylglycerol from CDP-diacylglycerol: step 2/2.</text>
</comment>
<feature type="transmembrane region" description="Helical" evidence="2">
    <location>
        <begin position="12"/>
        <end position="31"/>
    </location>
</feature>
<reference evidence="4 5" key="1">
    <citation type="submission" date="2018-12" db="EMBL/GenBank/DDBJ databases">
        <authorList>
            <consortium name="Pathogen Informatics"/>
        </authorList>
    </citation>
    <scope>NUCLEOTIDE SEQUENCE [LARGE SCALE GENOMIC DNA]</scope>
    <source>
        <strain evidence="4 5">NCTC10296</strain>
    </source>
</reference>
<dbReference type="InterPro" id="IPR026037">
    <property type="entry name" value="PgpA"/>
</dbReference>
<evidence type="ECO:0000259" key="3">
    <source>
        <dbReference type="Pfam" id="PF04608"/>
    </source>
</evidence>
<comment type="catalytic activity">
    <reaction evidence="1">
        <text>a 1,2-diacyl-sn-glycero-3-phospho-(1'-sn-glycero-3'-phosphate) + H2O = a 1,2-diacyl-sn-glycero-3-phospho-(1'-sn-glycerol) + phosphate</text>
        <dbReference type="Rhea" id="RHEA:33751"/>
        <dbReference type="ChEBI" id="CHEBI:15377"/>
        <dbReference type="ChEBI" id="CHEBI:43474"/>
        <dbReference type="ChEBI" id="CHEBI:60110"/>
        <dbReference type="ChEBI" id="CHEBI:64716"/>
        <dbReference type="EC" id="3.1.3.27"/>
    </reaction>
</comment>
<dbReference type="OrthoDB" id="9804091at2"/>
<keyword evidence="1 4" id="KW-0378">Hydrolase</keyword>
<keyword evidence="1" id="KW-0443">Lipid metabolism</keyword>
<dbReference type="AlphaFoldDB" id="A0A448D8F6"/>
<comment type="cofactor">
    <cofactor evidence="1">
        <name>Mg(2+)</name>
        <dbReference type="ChEBI" id="CHEBI:18420"/>
    </cofactor>
</comment>
<dbReference type="STRING" id="493.BWD07_09025"/>
<keyword evidence="1 2" id="KW-0812">Transmembrane</keyword>
<keyword evidence="1 2" id="KW-0472">Membrane</keyword>
<dbReference type="SUPFAM" id="SSF101307">
    <property type="entry name" value="YutG-like"/>
    <property type="match status" value="1"/>
</dbReference>
<keyword evidence="1" id="KW-1208">Phospholipid metabolism</keyword>
<dbReference type="GO" id="GO:0008962">
    <property type="term" value="F:phosphatidylglycerophosphatase activity"/>
    <property type="evidence" value="ECO:0007669"/>
    <property type="project" value="UniProtKB-EC"/>
</dbReference>
<protein>
    <recommendedName>
        <fullName evidence="1">Phosphatidylglycerophosphatase A</fullName>
        <ecNumber evidence="1">3.1.3.27</ecNumber>
    </recommendedName>
    <alternativeName>
        <fullName evidence="1">Phosphatidylglycerolphosphate phosphatase A</fullName>
    </alternativeName>
</protein>
<keyword evidence="1" id="KW-0460">Magnesium</keyword>
<evidence type="ECO:0000256" key="1">
    <source>
        <dbReference type="PIRNR" id="PIRNR006162"/>
    </source>
</evidence>
<dbReference type="KEGG" id="nci:NCTC10296_01316"/>
<dbReference type="PIRSF" id="PIRSF006162">
    <property type="entry name" value="PgpA"/>
    <property type="match status" value="1"/>
</dbReference>
<keyword evidence="2" id="KW-1133">Transmembrane helix</keyword>
<feature type="transmembrane region" description="Helical" evidence="2">
    <location>
        <begin position="43"/>
        <end position="71"/>
    </location>
</feature>
<comment type="subcellular location">
    <subcellularLocation>
        <location evidence="1">Cell inner membrane</location>
        <topology evidence="1">Multi-pass membrane protein</topology>
    </subcellularLocation>
</comment>
<keyword evidence="1" id="KW-0479">Metal-binding</keyword>
<dbReference type="GO" id="GO:0046872">
    <property type="term" value="F:metal ion binding"/>
    <property type="evidence" value="ECO:0007669"/>
    <property type="project" value="UniProtKB-KW"/>
</dbReference>
<dbReference type="InterPro" id="IPR036681">
    <property type="entry name" value="PgpA-like_sf"/>
</dbReference>
<dbReference type="PANTHER" id="PTHR36305:SF1">
    <property type="entry name" value="PHOSPHATIDYLGLYCEROPHOSPHATASE A"/>
    <property type="match status" value="1"/>
</dbReference>
<evidence type="ECO:0000256" key="2">
    <source>
        <dbReference type="SAM" id="Phobius"/>
    </source>
</evidence>
<keyword evidence="1" id="KW-1003">Cell membrane</keyword>
<dbReference type="RefSeq" id="WP_085417109.1">
    <property type="nucleotide sequence ID" value="NZ_CAUJPY010000025.1"/>
</dbReference>
<dbReference type="Proteomes" id="UP000279284">
    <property type="component" value="Chromosome"/>
</dbReference>
<proteinExistence type="predicted"/>
<gene>
    <name evidence="4" type="primary">pgpA</name>
    <name evidence="4" type="ORF">NCTC10296_01316</name>
</gene>